<feature type="domain" description="FAD dependent oxidoreductase" evidence="11">
    <location>
        <begin position="242"/>
        <end position="617"/>
    </location>
</feature>
<dbReference type="HAMAP" id="MF_01102">
    <property type="entry name" value="MnmC"/>
    <property type="match status" value="1"/>
</dbReference>
<keyword evidence="1 10" id="KW-0963">Cytoplasm</keyword>
<dbReference type="NCBIfam" id="NF033855">
    <property type="entry name" value="tRNA_MNMC2"/>
    <property type="match status" value="1"/>
</dbReference>
<evidence type="ECO:0000256" key="4">
    <source>
        <dbReference type="ARBA" id="ARBA00022679"/>
    </source>
</evidence>
<dbReference type="InterPro" id="IPR047785">
    <property type="entry name" value="tRNA_MNMC2"/>
</dbReference>
<dbReference type="InterPro" id="IPR017610">
    <property type="entry name" value="tRNA_S-uridine_synth_MnmC_C"/>
</dbReference>
<gene>
    <name evidence="10" type="primary">mnmC</name>
    <name evidence="13" type="ORF">HPTL_0855</name>
</gene>
<evidence type="ECO:0000256" key="10">
    <source>
        <dbReference type="HAMAP-Rule" id="MF_01102"/>
    </source>
</evidence>
<dbReference type="EC" id="1.5.-.-" evidence="10"/>
<evidence type="ECO:0000256" key="3">
    <source>
        <dbReference type="ARBA" id="ARBA00022630"/>
    </source>
</evidence>
<dbReference type="InterPro" id="IPR006076">
    <property type="entry name" value="FAD-dep_OxRdtase"/>
</dbReference>
<dbReference type="Gene3D" id="3.30.9.10">
    <property type="entry name" value="D-Amino Acid Oxidase, subunit A, domain 2"/>
    <property type="match status" value="1"/>
</dbReference>
<dbReference type="Pfam" id="PF01266">
    <property type="entry name" value="DAO"/>
    <property type="match status" value="1"/>
</dbReference>
<dbReference type="InterPro" id="IPR008471">
    <property type="entry name" value="MnmC-like_methylTransf"/>
</dbReference>
<dbReference type="Gene3D" id="3.50.50.60">
    <property type="entry name" value="FAD/NAD(P)-binding domain"/>
    <property type="match status" value="1"/>
</dbReference>
<dbReference type="GO" id="GO:0016645">
    <property type="term" value="F:oxidoreductase activity, acting on the CH-NH group of donors"/>
    <property type="evidence" value="ECO:0007669"/>
    <property type="project" value="InterPro"/>
</dbReference>
<evidence type="ECO:0000259" key="12">
    <source>
        <dbReference type="Pfam" id="PF05430"/>
    </source>
</evidence>
<dbReference type="Proteomes" id="UP000262004">
    <property type="component" value="Chromosome"/>
</dbReference>
<protein>
    <recommendedName>
        <fullName evidence="10">tRNA 5-methylaminomethyl-2-thiouridine biosynthesis bifunctional protein MnmC</fullName>
        <shortName evidence="10">tRNA mnm(5)s(2)U biosynthesis bifunctional protein</shortName>
    </recommendedName>
    <domain>
        <recommendedName>
            <fullName evidence="10">tRNA (mnm(5)s(2)U34)-methyltransferase</fullName>
            <ecNumber evidence="10">2.1.1.61</ecNumber>
        </recommendedName>
    </domain>
    <domain>
        <recommendedName>
            <fullName evidence="10">FAD-dependent cmnm(5)s(2)U34 oxidoreductase</fullName>
            <ecNumber evidence="10">1.5.-.-</ecNumber>
        </recommendedName>
    </domain>
</protein>
<dbReference type="InterPro" id="IPR036188">
    <property type="entry name" value="FAD/NAD-bd_sf"/>
</dbReference>
<dbReference type="EC" id="2.1.1.61" evidence="10"/>
<dbReference type="SUPFAM" id="SSF51905">
    <property type="entry name" value="FAD/NAD(P)-binding domain"/>
    <property type="match status" value="1"/>
</dbReference>
<keyword evidence="9 10" id="KW-0511">Multifunctional enzyme</keyword>
<dbReference type="InterPro" id="IPR029063">
    <property type="entry name" value="SAM-dependent_MTases_sf"/>
</dbReference>
<comment type="subcellular location">
    <subcellularLocation>
        <location evidence="10">Cytoplasm</location>
    </subcellularLocation>
</comment>
<dbReference type="GO" id="GO:0032259">
    <property type="term" value="P:methylation"/>
    <property type="evidence" value="ECO:0007669"/>
    <property type="project" value="UniProtKB-KW"/>
</dbReference>
<evidence type="ECO:0000256" key="6">
    <source>
        <dbReference type="ARBA" id="ARBA00022694"/>
    </source>
</evidence>
<keyword evidence="6 10" id="KW-0819">tRNA processing</keyword>
<evidence type="ECO:0000313" key="13">
    <source>
        <dbReference type="EMBL" id="BBD77123.1"/>
    </source>
</evidence>
<keyword evidence="2 10" id="KW-0489">Methyltransferase</keyword>
<feature type="region of interest" description="FAD-dependent cmnm(5)s(2)U34 oxidoreductase" evidence="10">
    <location>
        <begin position="245"/>
        <end position="653"/>
    </location>
</feature>
<name>A0A2Z6DXD5_HYDTE</name>
<comment type="catalytic activity">
    <reaction evidence="10">
        <text>5-aminomethyl-2-thiouridine(34) in tRNA + S-adenosyl-L-methionine = 5-methylaminomethyl-2-thiouridine(34) in tRNA + S-adenosyl-L-homocysteine + H(+)</text>
        <dbReference type="Rhea" id="RHEA:19569"/>
        <dbReference type="Rhea" id="RHEA-COMP:10195"/>
        <dbReference type="Rhea" id="RHEA-COMP:10197"/>
        <dbReference type="ChEBI" id="CHEBI:15378"/>
        <dbReference type="ChEBI" id="CHEBI:57856"/>
        <dbReference type="ChEBI" id="CHEBI:59789"/>
        <dbReference type="ChEBI" id="CHEBI:74454"/>
        <dbReference type="ChEBI" id="CHEBI:74455"/>
        <dbReference type="EC" id="2.1.1.61"/>
    </reaction>
</comment>
<dbReference type="Pfam" id="PF05430">
    <property type="entry name" value="Methyltransf_30"/>
    <property type="match status" value="1"/>
</dbReference>
<dbReference type="GO" id="GO:0005737">
    <property type="term" value="C:cytoplasm"/>
    <property type="evidence" value="ECO:0007669"/>
    <property type="project" value="UniProtKB-SubCell"/>
</dbReference>
<evidence type="ECO:0000256" key="7">
    <source>
        <dbReference type="ARBA" id="ARBA00022827"/>
    </source>
</evidence>
<evidence type="ECO:0000256" key="5">
    <source>
        <dbReference type="ARBA" id="ARBA00022691"/>
    </source>
</evidence>
<proteinExistence type="inferred from homology"/>
<dbReference type="OrthoDB" id="9786494at2"/>
<evidence type="ECO:0000259" key="11">
    <source>
        <dbReference type="Pfam" id="PF01266"/>
    </source>
</evidence>
<keyword evidence="5 10" id="KW-0949">S-adenosyl-L-methionine</keyword>
<dbReference type="GO" id="GO:0050660">
    <property type="term" value="F:flavin adenine dinucleotide binding"/>
    <property type="evidence" value="ECO:0007669"/>
    <property type="project" value="UniProtKB-UniRule"/>
</dbReference>
<comment type="similarity">
    <text evidence="10">In the C-terminal section; belongs to the DAO family.</text>
</comment>
<evidence type="ECO:0000313" key="14">
    <source>
        <dbReference type="Proteomes" id="UP000262004"/>
    </source>
</evidence>
<evidence type="ECO:0000256" key="2">
    <source>
        <dbReference type="ARBA" id="ARBA00022603"/>
    </source>
</evidence>
<feature type="region of interest" description="tRNA (mnm(5)s(2)U34)-methyltransferase" evidence="10">
    <location>
        <begin position="1"/>
        <end position="229"/>
    </location>
</feature>
<evidence type="ECO:0000256" key="8">
    <source>
        <dbReference type="ARBA" id="ARBA00023002"/>
    </source>
</evidence>
<keyword evidence="7 10" id="KW-0274">FAD</keyword>
<dbReference type="RefSeq" id="WP_119334893.1">
    <property type="nucleotide sequence ID" value="NZ_AP018558.1"/>
</dbReference>
<dbReference type="GO" id="GO:0002097">
    <property type="term" value="P:tRNA wobble base modification"/>
    <property type="evidence" value="ECO:0007669"/>
    <property type="project" value="UniProtKB-UniRule"/>
</dbReference>
<dbReference type="PANTHER" id="PTHR13847:SF283">
    <property type="entry name" value="TRNA 5-METHYLAMINOMETHYL-2-THIOURIDINE BIOSYNTHESIS BIFUNCTIONAL PROTEIN MNMC"/>
    <property type="match status" value="1"/>
</dbReference>
<comment type="cofactor">
    <cofactor evidence="10">
        <name>FAD</name>
        <dbReference type="ChEBI" id="CHEBI:57692"/>
    </cofactor>
</comment>
<organism evidence="13 14">
    <name type="scientific">Hydrogenophilus thermoluteolus</name>
    <name type="common">Pseudomonas hydrogenothermophila</name>
    <dbReference type="NCBI Taxonomy" id="297"/>
    <lineage>
        <taxon>Bacteria</taxon>
        <taxon>Pseudomonadati</taxon>
        <taxon>Pseudomonadota</taxon>
        <taxon>Hydrogenophilia</taxon>
        <taxon>Hydrogenophilales</taxon>
        <taxon>Hydrogenophilaceae</taxon>
        <taxon>Hydrogenophilus</taxon>
    </lineage>
</organism>
<reference evidence="13 14" key="1">
    <citation type="submission" date="2018-04" db="EMBL/GenBank/DDBJ databases">
        <title>Complete genome sequence of Hydrogenophilus thermoluteolus TH-1.</title>
        <authorList>
            <person name="Arai H."/>
        </authorList>
    </citation>
    <scope>NUCLEOTIDE SEQUENCE [LARGE SCALE GENOMIC DNA]</scope>
    <source>
        <strain evidence="13 14">TH-1</strain>
    </source>
</reference>
<dbReference type="GO" id="GO:0004808">
    <property type="term" value="F:tRNA (5-methylaminomethyl-2-thiouridylate)(34)-methyltransferase activity"/>
    <property type="evidence" value="ECO:0007669"/>
    <property type="project" value="UniProtKB-EC"/>
</dbReference>
<dbReference type="KEGG" id="htl:HPTL_0855"/>
<dbReference type="PANTHER" id="PTHR13847">
    <property type="entry name" value="SARCOSINE DEHYDROGENASE-RELATED"/>
    <property type="match status" value="1"/>
</dbReference>
<keyword evidence="4 10" id="KW-0808">Transferase</keyword>
<sequence length="653" mass="71622">MRDWRWVDGAAFSERFGDVYHTRAGALGQAETVFLRGVGLPERWRGRRHFALLENGFGFGVNFFVTWRAWQHDPGRCAALDYVAIDAFPRDREEMGAFWRQYENDPRWRPLVAELLEQYPLPIPGFHRLWLDGGRVRLTLVWHEAMTAVEALAGRFDALYLDGFSPAKNPEMWSEFLLGAFAKRLASGARVASWCTAGRVRRALAANRLEVRRCPGFGGKRERLEAVAPAYGPPPRTVPKQVAVVGGGLAGASVAVALAERGIAVTLFDAHAAPAQGASGNCAGAARWLPSFDDNLWAQWTRTGLLTLRSRWPRWAALGAIGRWCGALQIAKSEAHEARMRAVVAQLALPESLLTWVTQSEASARAGVTTRFGGWWFPCGGWVTPPALVAAWLRAYPLATIWSAQVTAITPTENGWRVAWRPASAADTQGASVRSMDCDAVVLATGAGAVPSWPRSFVQDGMMWGAMPAYPGAPLPLHAVRGQVSCLPHPREARPRVVVTGSGYLIPPERGFLLFGATATPDDWHPTLRQSDHEANWQRLQAMVDWQPTDLAMRNAGLAGRVAWRAATQDHLPIVGALAPSGRWDDPKRWHSGLWVFNGLGARGIAIAALAGELLASQIADEPWPVSRRLAAAVDPARFVRRRNLLHSPFSDS</sequence>
<dbReference type="InterPro" id="IPR023032">
    <property type="entry name" value="tRNA_MAMT_biosynth_bifunc_MnmC"/>
</dbReference>
<evidence type="ECO:0000256" key="9">
    <source>
        <dbReference type="ARBA" id="ARBA00023268"/>
    </source>
</evidence>
<comment type="function">
    <text evidence="10">Catalyzes the last two steps in the biosynthesis of 5-methylaminomethyl-2-thiouridine (mnm(5)s(2)U) at the wobble position (U34) in tRNA. Catalyzes the FAD-dependent demodification of cmnm(5)s(2)U34 to nm(5)s(2)U34, followed by the transfer of a methyl group from S-adenosyl-L-methionine to nm(5)s(2)U34, to form mnm(5)s(2)U34.</text>
</comment>
<dbReference type="NCBIfam" id="TIGR03197">
    <property type="entry name" value="MnmC_Cterm"/>
    <property type="match status" value="1"/>
</dbReference>
<dbReference type="EMBL" id="AP018558">
    <property type="protein sequence ID" value="BBD77123.1"/>
    <property type="molecule type" value="Genomic_DNA"/>
</dbReference>
<evidence type="ECO:0000256" key="1">
    <source>
        <dbReference type="ARBA" id="ARBA00022490"/>
    </source>
</evidence>
<keyword evidence="8 10" id="KW-0560">Oxidoreductase</keyword>
<keyword evidence="3 10" id="KW-0285">Flavoprotein</keyword>
<dbReference type="AlphaFoldDB" id="A0A2Z6DXD5"/>
<comment type="similarity">
    <text evidence="10">In the N-terminal section; belongs to the methyltransferase superfamily. tRNA (mnm(5)s(2)U34)-methyltransferase family.</text>
</comment>
<dbReference type="Gene3D" id="3.40.50.150">
    <property type="entry name" value="Vaccinia Virus protein VP39"/>
    <property type="match status" value="1"/>
</dbReference>
<feature type="domain" description="MnmC-like methyltransferase" evidence="12">
    <location>
        <begin position="110"/>
        <end position="228"/>
    </location>
</feature>
<keyword evidence="14" id="KW-1185">Reference proteome</keyword>
<accession>A0A2Z6DXD5</accession>